<evidence type="ECO:0000313" key="9">
    <source>
        <dbReference type="Proteomes" id="UP001595696"/>
    </source>
</evidence>
<gene>
    <name evidence="8" type="ORF">ACFO0B_22565</name>
</gene>
<dbReference type="Pfam" id="PF07927">
    <property type="entry name" value="HicA_toxin"/>
    <property type="match status" value="1"/>
</dbReference>
<keyword evidence="9" id="KW-1185">Reference proteome</keyword>
<dbReference type="SUPFAM" id="SSF54786">
    <property type="entry name" value="YcfA/nrd intein domain"/>
    <property type="match status" value="1"/>
</dbReference>
<evidence type="ECO:0000256" key="5">
    <source>
        <dbReference type="ARBA" id="ARBA00022801"/>
    </source>
</evidence>
<evidence type="ECO:0000256" key="1">
    <source>
        <dbReference type="ARBA" id="ARBA00006620"/>
    </source>
</evidence>
<keyword evidence="7" id="KW-0346">Stress response</keyword>
<comment type="similarity">
    <text evidence="1">Belongs to the HicA mRNA interferase family.</text>
</comment>
<protein>
    <submittedName>
        <fullName evidence="8">Type II toxin-antitoxin system HicA family toxin</fullName>
    </submittedName>
</protein>
<evidence type="ECO:0000256" key="6">
    <source>
        <dbReference type="ARBA" id="ARBA00022884"/>
    </source>
</evidence>
<name>A0ABV8DYG7_9NOCA</name>
<keyword evidence="3" id="KW-0540">Nuclease</keyword>
<evidence type="ECO:0000256" key="2">
    <source>
        <dbReference type="ARBA" id="ARBA00022649"/>
    </source>
</evidence>
<keyword evidence="2" id="KW-1277">Toxin-antitoxin system</keyword>
<dbReference type="Proteomes" id="UP001595696">
    <property type="component" value="Unassembled WGS sequence"/>
</dbReference>
<keyword evidence="5" id="KW-0378">Hydrolase</keyword>
<evidence type="ECO:0000256" key="3">
    <source>
        <dbReference type="ARBA" id="ARBA00022722"/>
    </source>
</evidence>
<organism evidence="8 9">
    <name type="scientific">Nocardia jiangsuensis</name>
    <dbReference type="NCBI Taxonomy" id="1691563"/>
    <lineage>
        <taxon>Bacteria</taxon>
        <taxon>Bacillati</taxon>
        <taxon>Actinomycetota</taxon>
        <taxon>Actinomycetes</taxon>
        <taxon>Mycobacteriales</taxon>
        <taxon>Nocardiaceae</taxon>
        <taxon>Nocardia</taxon>
    </lineage>
</organism>
<evidence type="ECO:0000313" key="8">
    <source>
        <dbReference type="EMBL" id="MFC3964779.1"/>
    </source>
</evidence>
<dbReference type="EMBL" id="JBHSAX010000017">
    <property type="protein sequence ID" value="MFC3964779.1"/>
    <property type="molecule type" value="Genomic_DNA"/>
</dbReference>
<evidence type="ECO:0000256" key="7">
    <source>
        <dbReference type="ARBA" id="ARBA00023016"/>
    </source>
</evidence>
<comment type="caution">
    <text evidence="8">The sequence shown here is derived from an EMBL/GenBank/DDBJ whole genome shotgun (WGS) entry which is preliminary data.</text>
</comment>
<evidence type="ECO:0000256" key="4">
    <source>
        <dbReference type="ARBA" id="ARBA00022759"/>
    </source>
</evidence>
<keyword evidence="6" id="KW-0694">RNA-binding</keyword>
<dbReference type="Gene3D" id="3.30.920.30">
    <property type="entry name" value="Hypothetical protein"/>
    <property type="match status" value="1"/>
</dbReference>
<proteinExistence type="inferred from homology"/>
<dbReference type="InterPro" id="IPR012933">
    <property type="entry name" value="HicA_mRNA_interferase"/>
</dbReference>
<sequence length="73" mass="8080">MISEQPVRLVLKELTASGWRFEREGKGSHSVWKCRSGAHGVTIPTGHGVVRPGVVRAIRKAVDGCRCEREEEP</sequence>
<dbReference type="InterPro" id="IPR038570">
    <property type="entry name" value="HicA_sf"/>
</dbReference>
<accession>A0ABV8DYG7</accession>
<reference evidence="9" key="1">
    <citation type="journal article" date="2019" name="Int. J. Syst. Evol. Microbiol.">
        <title>The Global Catalogue of Microorganisms (GCM) 10K type strain sequencing project: providing services to taxonomists for standard genome sequencing and annotation.</title>
        <authorList>
            <consortium name="The Broad Institute Genomics Platform"/>
            <consortium name="The Broad Institute Genome Sequencing Center for Infectious Disease"/>
            <person name="Wu L."/>
            <person name="Ma J."/>
        </authorList>
    </citation>
    <scope>NUCLEOTIDE SEQUENCE [LARGE SCALE GENOMIC DNA]</scope>
    <source>
        <strain evidence="9">CGMCC 4.7330</strain>
    </source>
</reference>
<dbReference type="RefSeq" id="WP_378614528.1">
    <property type="nucleotide sequence ID" value="NZ_JBHSAX010000017.1"/>
</dbReference>
<keyword evidence="4" id="KW-0255">Endonuclease</keyword>